<name>A0A0D7AUR1_9AGAR</name>
<feature type="chain" id="PRO_5005115267" description="Carboxylic ester hydrolase" evidence="3">
    <location>
        <begin position="22"/>
        <end position="520"/>
    </location>
</feature>
<keyword evidence="6" id="KW-1185">Reference proteome</keyword>
<dbReference type="AlphaFoldDB" id="A0A0D7AUR1"/>
<reference evidence="5 6" key="1">
    <citation type="journal article" date="2015" name="Fungal Genet. Biol.">
        <title>Evolution of novel wood decay mechanisms in Agaricales revealed by the genome sequences of Fistulina hepatica and Cylindrobasidium torrendii.</title>
        <authorList>
            <person name="Floudas D."/>
            <person name="Held B.W."/>
            <person name="Riley R."/>
            <person name="Nagy L.G."/>
            <person name="Koehler G."/>
            <person name="Ransdell A.S."/>
            <person name="Younus H."/>
            <person name="Chow J."/>
            <person name="Chiniquy J."/>
            <person name="Lipzen A."/>
            <person name="Tritt A."/>
            <person name="Sun H."/>
            <person name="Haridas S."/>
            <person name="LaButti K."/>
            <person name="Ohm R.A."/>
            <person name="Kues U."/>
            <person name="Blanchette R.A."/>
            <person name="Grigoriev I.V."/>
            <person name="Minto R.E."/>
            <person name="Hibbett D.S."/>
        </authorList>
    </citation>
    <scope>NUCLEOTIDE SEQUENCE [LARGE SCALE GENOMIC DNA]</scope>
    <source>
        <strain evidence="5 6">FP15055 ss-10</strain>
    </source>
</reference>
<evidence type="ECO:0000256" key="1">
    <source>
        <dbReference type="ARBA" id="ARBA00005964"/>
    </source>
</evidence>
<evidence type="ECO:0000256" key="3">
    <source>
        <dbReference type="RuleBase" id="RU361235"/>
    </source>
</evidence>
<evidence type="ECO:0000313" key="6">
    <source>
        <dbReference type="Proteomes" id="UP000054007"/>
    </source>
</evidence>
<sequence>MLLQLLFGLHVQLQSQYTTSATPYSGIDKFLGIPFGKAPIGNLRFNLPEAVDAYTGTIEAIEFGPACPQQEIKLPILDGLPQEAVDYILNSIYNVVFPSDEDCLSINVVRPSNVSETSNLPVVVIGGTSMYDGASIVSRSVELGEPVVYVSMNYRVSAFGFLASQEVKDAGVGNLGLLDQRLALRWIQKYIAVFGGNPEKVTIWGESAGAISVASQMLMNDGDNEGLFHAGFMQSGSPIPVGDITHGQADYDTLVEKTGCSGEDDTLACLREVDYDTLKAAVDDSPFVFDYQALLLAWLPRADGLVFSDNPQKLVQAGKIANVPIVNGDVDDEGTLFSLSQLNVTTDDEFRTYLSNVFLQGAGSDEDIDTILGLYPSDPSVGSPYDTGSANAITPQFKRIASFQGDAVFQGPRRFFLNALSGKTDVWSYAHKKLKGVPVLGSFHASDVLDVYGGGDLVDYLVHFATHLDPNGANSTAWPKWTSASPQLLSINDIGVTVIDDTFRQDAIETLTGILLNNPV</sequence>
<dbReference type="SUPFAM" id="SSF53474">
    <property type="entry name" value="alpha/beta-Hydrolases"/>
    <property type="match status" value="1"/>
</dbReference>
<keyword evidence="3" id="KW-0732">Signal</keyword>
<proteinExistence type="inferred from homology"/>
<dbReference type="EMBL" id="KN881096">
    <property type="protein sequence ID" value="KIY61021.1"/>
    <property type="molecule type" value="Genomic_DNA"/>
</dbReference>
<evidence type="ECO:0000313" key="5">
    <source>
        <dbReference type="EMBL" id="KIY61021.1"/>
    </source>
</evidence>
<organism evidence="5 6">
    <name type="scientific">Cylindrobasidium torrendii FP15055 ss-10</name>
    <dbReference type="NCBI Taxonomy" id="1314674"/>
    <lineage>
        <taxon>Eukaryota</taxon>
        <taxon>Fungi</taxon>
        <taxon>Dikarya</taxon>
        <taxon>Basidiomycota</taxon>
        <taxon>Agaricomycotina</taxon>
        <taxon>Agaricomycetes</taxon>
        <taxon>Agaricomycetidae</taxon>
        <taxon>Agaricales</taxon>
        <taxon>Marasmiineae</taxon>
        <taxon>Physalacriaceae</taxon>
        <taxon>Cylindrobasidium</taxon>
    </lineage>
</organism>
<evidence type="ECO:0000259" key="4">
    <source>
        <dbReference type="Pfam" id="PF00135"/>
    </source>
</evidence>
<dbReference type="InterPro" id="IPR019826">
    <property type="entry name" value="Carboxylesterase_B_AS"/>
</dbReference>
<protein>
    <recommendedName>
        <fullName evidence="3">Carboxylic ester hydrolase</fullName>
        <ecNumber evidence="3">3.1.1.-</ecNumber>
    </recommendedName>
</protein>
<dbReference type="PROSITE" id="PS00122">
    <property type="entry name" value="CARBOXYLESTERASE_B_1"/>
    <property type="match status" value="1"/>
</dbReference>
<gene>
    <name evidence="5" type="ORF">CYLTODRAFT_480932</name>
</gene>
<dbReference type="EC" id="3.1.1.-" evidence="3"/>
<dbReference type="PANTHER" id="PTHR11559">
    <property type="entry name" value="CARBOXYLESTERASE"/>
    <property type="match status" value="1"/>
</dbReference>
<dbReference type="InterPro" id="IPR002018">
    <property type="entry name" value="CarbesteraseB"/>
</dbReference>
<dbReference type="GO" id="GO:0016787">
    <property type="term" value="F:hydrolase activity"/>
    <property type="evidence" value="ECO:0007669"/>
    <property type="project" value="UniProtKB-KW"/>
</dbReference>
<dbReference type="Gene3D" id="3.40.50.1820">
    <property type="entry name" value="alpha/beta hydrolase"/>
    <property type="match status" value="1"/>
</dbReference>
<dbReference type="Proteomes" id="UP000054007">
    <property type="component" value="Unassembled WGS sequence"/>
</dbReference>
<feature type="signal peptide" evidence="3">
    <location>
        <begin position="1"/>
        <end position="21"/>
    </location>
</feature>
<dbReference type="STRING" id="1314674.A0A0D7AUR1"/>
<dbReference type="OrthoDB" id="408631at2759"/>
<keyword evidence="2 3" id="KW-0378">Hydrolase</keyword>
<dbReference type="InterPro" id="IPR050309">
    <property type="entry name" value="Type-B_Carboxylest/Lipase"/>
</dbReference>
<dbReference type="InterPro" id="IPR029058">
    <property type="entry name" value="AB_hydrolase_fold"/>
</dbReference>
<evidence type="ECO:0000256" key="2">
    <source>
        <dbReference type="ARBA" id="ARBA00022801"/>
    </source>
</evidence>
<feature type="domain" description="Carboxylesterase type B" evidence="4">
    <location>
        <begin position="23"/>
        <end position="494"/>
    </location>
</feature>
<comment type="similarity">
    <text evidence="1 3">Belongs to the type-B carboxylesterase/lipase family.</text>
</comment>
<accession>A0A0D7AUR1</accession>
<dbReference type="Pfam" id="PF00135">
    <property type="entry name" value="COesterase"/>
    <property type="match status" value="1"/>
</dbReference>